<dbReference type="EMBL" id="CP053073">
    <property type="protein sequence ID" value="QJR14266.1"/>
    <property type="molecule type" value="Genomic_DNA"/>
</dbReference>
<dbReference type="Proteomes" id="UP000503096">
    <property type="component" value="Chromosome"/>
</dbReference>
<proteinExistence type="predicted"/>
<sequence length="98" mass="10634">MAVLAEPEVEVTRIAVWECVGCGRIDHPRPCVGICRDRKAEYVPAEEHDAAIAAARGEAAALREVVERIALTTPRAGGWEATYIALQARARELLARIG</sequence>
<dbReference type="AlphaFoldDB" id="A0A6M4H420"/>
<evidence type="ECO:0000313" key="2">
    <source>
        <dbReference type="Proteomes" id="UP000503096"/>
    </source>
</evidence>
<dbReference type="KEGG" id="upl:DSM104440_01059"/>
<accession>A0A6M4H420</accession>
<organism evidence="1 2">
    <name type="scientific">Usitatibacter palustris</name>
    <dbReference type="NCBI Taxonomy" id="2732487"/>
    <lineage>
        <taxon>Bacteria</taxon>
        <taxon>Pseudomonadati</taxon>
        <taxon>Pseudomonadota</taxon>
        <taxon>Betaproteobacteria</taxon>
        <taxon>Nitrosomonadales</taxon>
        <taxon>Usitatibacteraceae</taxon>
        <taxon>Usitatibacter</taxon>
    </lineage>
</organism>
<dbReference type="RefSeq" id="WP_171161043.1">
    <property type="nucleotide sequence ID" value="NZ_CP053073.1"/>
</dbReference>
<reference evidence="1 2" key="1">
    <citation type="submission" date="2020-04" db="EMBL/GenBank/DDBJ databases">
        <title>Usitatibacter rugosus gen. nov., sp. nov. and Usitatibacter palustris sp. nov., novel members of Usitatibacteraceae fam. nov. within the order Nitrosomonadales isolated from soil.</title>
        <authorList>
            <person name="Huber K.J."/>
            <person name="Neumann-Schaal M."/>
            <person name="Geppert A."/>
            <person name="Luckner M."/>
            <person name="Wanner G."/>
            <person name="Overmann J."/>
        </authorList>
    </citation>
    <scope>NUCLEOTIDE SEQUENCE [LARGE SCALE GENOMIC DNA]</scope>
    <source>
        <strain evidence="1 2">Swamp67</strain>
    </source>
</reference>
<name>A0A6M4H420_9PROT</name>
<evidence type="ECO:0000313" key="1">
    <source>
        <dbReference type="EMBL" id="QJR14266.1"/>
    </source>
</evidence>
<gene>
    <name evidence="1" type="ORF">DSM104440_01059</name>
</gene>
<keyword evidence="2" id="KW-1185">Reference proteome</keyword>
<protein>
    <submittedName>
        <fullName evidence="1">Uncharacterized protein</fullName>
    </submittedName>
</protein>
<dbReference type="InParanoid" id="A0A6M4H420"/>